<dbReference type="InterPro" id="IPR036396">
    <property type="entry name" value="Cyt_P450_sf"/>
</dbReference>
<dbReference type="InterPro" id="IPR050121">
    <property type="entry name" value="Cytochrome_P450_monoxygenase"/>
</dbReference>
<dbReference type="GO" id="GO:0043386">
    <property type="term" value="P:mycotoxin biosynthetic process"/>
    <property type="evidence" value="ECO:0007669"/>
    <property type="project" value="UniProtKB-ARBA"/>
</dbReference>
<dbReference type="PANTHER" id="PTHR24305">
    <property type="entry name" value="CYTOCHROME P450"/>
    <property type="match status" value="1"/>
</dbReference>
<proteinExistence type="inferred from homology"/>
<evidence type="ECO:0000256" key="9">
    <source>
        <dbReference type="RuleBase" id="RU000461"/>
    </source>
</evidence>
<evidence type="ECO:0000256" key="1">
    <source>
        <dbReference type="ARBA" id="ARBA00001971"/>
    </source>
</evidence>
<evidence type="ECO:0000256" key="2">
    <source>
        <dbReference type="ARBA" id="ARBA00010617"/>
    </source>
</evidence>
<gene>
    <name evidence="11" type="ORF">N7460_005258</name>
</gene>
<keyword evidence="10" id="KW-1133">Transmembrane helix</keyword>
<keyword evidence="12" id="KW-1185">Reference proteome</keyword>
<dbReference type="GO" id="GO:0005506">
    <property type="term" value="F:iron ion binding"/>
    <property type="evidence" value="ECO:0007669"/>
    <property type="project" value="InterPro"/>
</dbReference>
<keyword evidence="6 8" id="KW-0408">Iron</keyword>
<comment type="caution">
    <text evidence="11">The sequence shown here is derived from an EMBL/GenBank/DDBJ whole genome shotgun (WGS) entry which is preliminary data.</text>
</comment>
<keyword evidence="5 9" id="KW-0560">Oxidoreductase</keyword>
<reference evidence="11" key="1">
    <citation type="journal article" date="2023" name="IMA Fungus">
        <title>Comparative genomic study of the Penicillium genus elucidates a diverse pangenome and 15 lateral gene transfer events.</title>
        <authorList>
            <person name="Petersen C."/>
            <person name="Sorensen T."/>
            <person name="Nielsen M.R."/>
            <person name="Sondergaard T.E."/>
            <person name="Sorensen J.L."/>
            <person name="Fitzpatrick D.A."/>
            <person name="Frisvad J.C."/>
            <person name="Nielsen K.L."/>
        </authorList>
    </citation>
    <scope>NUCLEOTIDE SEQUENCE</scope>
    <source>
        <strain evidence="11">IBT 15450</strain>
    </source>
</reference>
<dbReference type="InterPro" id="IPR002403">
    <property type="entry name" value="Cyt_P450_E_grp-IV"/>
</dbReference>
<name>A0AAD6N950_PENCN</name>
<keyword evidence="4 8" id="KW-0479">Metal-binding</keyword>
<dbReference type="AlphaFoldDB" id="A0AAD6N950"/>
<dbReference type="GO" id="GO:0016705">
    <property type="term" value="F:oxidoreductase activity, acting on paired donors, with incorporation or reduction of molecular oxygen"/>
    <property type="evidence" value="ECO:0007669"/>
    <property type="project" value="InterPro"/>
</dbReference>
<dbReference type="SUPFAM" id="SSF48264">
    <property type="entry name" value="Cytochrome P450"/>
    <property type="match status" value="1"/>
</dbReference>
<dbReference type="CDD" id="cd11060">
    <property type="entry name" value="CYP57A1-like"/>
    <property type="match status" value="1"/>
</dbReference>
<reference evidence="11" key="2">
    <citation type="submission" date="2023-01" db="EMBL/GenBank/DDBJ databases">
        <authorList>
            <person name="Petersen C."/>
        </authorList>
    </citation>
    <scope>NUCLEOTIDE SEQUENCE</scope>
    <source>
        <strain evidence="11">IBT 15450</strain>
    </source>
</reference>
<dbReference type="GO" id="GO:0020037">
    <property type="term" value="F:heme binding"/>
    <property type="evidence" value="ECO:0007669"/>
    <property type="project" value="InterPro"/>
</dbReference>
<dbReference type="InterPro" id="IPR001128">
    <property type="entry name" value="Cyt_P450"/>
</dbReference>
<dbReference type="FunFam" id="1.10.630.10:FF:000050">
    <property type="entry name" value="Cytochrome P450 monooxygenase"/>
    <property type="match status" value="1"/>
</dbReference>
<evidence type="ECO:0000313" key="11">
    <source>
        <dbReference type="EMBL" id="KAJ6043903.1"/>
    </source>
</evidence>
<keyword evidence="10" id="KW-0812">Transmembrane</keyword>
<evidence type="ECO:0000256" key="4">
    <source>
        <dbReference type="ARBA" id="ARBA00022723"/>
    </source>
</evidence>
<protein>
    <recommendedName>
        <fullName evidence="13">Cytochrome P450</fullName>
    </recommendedName>
</protein>
<feature type="transmembrane region" description="Helical" evidence="10">
    <location>
        <begin position="21"/>
        <end position="42"/>
    </location>
</feature>
<evidence type="ECO:0000256" key="6">
    <source>
        <dbReference type="ARBA" id="ARBA00023004"/>
    </source>
</evidence>
<dbReference type="PRINTS" id="PR00465">
    <property type="entry name" value="EP450IV"/>
</dbReference>
<evidence type="ECO:0000256" key="3">
    <source>
        <dbReference type="ARBA" id="ARBA00022617"/>
    </source>
</evidence>
<evidence type="ECO:0000313" key="12">
    <source>
        <dbReference type="Proteomes" id="UP001219568"/>
    </source>
</evidence>
<evidence type="ECO:0000256" key="10">
    <source>
        <dbReference type="SAM" id="Phobius"/>
    </source>
</evidence>
<feature type="binding site" description="axial binding residue" evidence="8">
    <location>
        <position position="456"/>
    </location>
    <ligand>
        <name>heme</name>
        <dbReference type="ChEBI" id="CHEBI:30413"/>
    </ligand>
    <ligandPart>
        <name>Fe</name>
        <dbReference type="ChEBI" id="CHEBI:18248"/>
    </ligandPart>
</feature>
<organism evidence="11 12">
    <name type="scientific">Penicillium canescens</name>
    <dbReference type="NCBI Taxonomy" id="5083"/>
    <lineage>
        <taxon>Eukaryota</taxon>
        <taxon>Fungi</taxon>
        <taxon>Dikarya</taxon>
        <taxon>Ascomycota</taxon>
        <taxon>Pezizomycotina</taxon>
        <taxon>Eurotiomycetes</taxon>
        <taxon>Eurotiomycetidae</taxon>
        <taxon>Eurotiales</taxon>
        <taxon>Aspergillaceae</taxon>
        <taxon>Penicillium</taxon>
    </lineage>
</organism>
<dbReference type="Proteomes" id="UP001219568">
    <property type="component" value="Unassembled WGS sequence"/>
</dbReference>
<keyword evidence="10" id="KW-0472">Membrane</keyword>
<keyword evidence="3 8" id="KW-0349">Heme</keyword>
<sequence>MIATILEKITSSNREARQLGLLPIVFGCVAFAIAYQILYTFFLSPLRSVPGPLFARFTRLWELYILHKGHFHRDIVRMHEEQGPVVRIAPNKYSFSEADDLKKIYAFGGKFPKSEFYDPQGNPFRKNIFNVRDMTDHADRRRKYASLYSMSTMVAYEDAVDRMTAVCIRKMQQFLSEERSISLPQFMQYYAFDVIGEISVDDNFGMMEKEGDTGDLIKSVHAGIRYHARVGLIPETHPWLVRIGGLLTSRNPFAFLDEVFAKKIALHSTEEFKRKRNPRAEPFITKLLDMEETKNLPRILSIDCMGANIGAGSDTTGISLGAAFYFLYTHQDKLAKLREEIDLGQASGQISDPVTFQESQSMPYLQAVIKETLRLHPAVGYILPRIVPQGGVYLAGRHFPEGTEVGVSAWVLHYDRKTFGPDPYTYRPERWLESDGSSKEEKETMFFAFGGGARTCIGKNISLLEMCKVIPQIVRRFDLEFDRPGEQWVEDCAWFVFTEYKCRIRDRR</sequence>
<evidence type="ECO:0000256" key="5">
    <source>
        <dbReference type="ARBA" id="ARBA00023002"/>
    </source>
</evidence>
<dbReference type="EMBL" id="JAQJZL010000004">
    <property type="protein sequence ID" value="KAJ6043903.1"/>
    <property type="molecule type" value="Genomic_DNA"/>
</dbReference>
<evidence type="ECO:0000256" key="7">
    <source>
        <dbReference type="ARBA" id="ARBA00023033"/>
    </source>
</evidence>
<dbReference type="PROSITE" id="PS00086">
    <property type="entry name" value="CYTOCHROME_P450"/>
    <property type="match status" value="1"/>
</dbReference>
<accession>A0AAD6N950</accession>
<dbReference type="GO" id="GO:0004497">
    <property type="term" value="F:monooxygenase activity"/>
    <property type="evidence" value="ECO:0007669"/>
    <property type="project" value="UniProtKB-KW"/>
</dbReference>
<dbReference type="Pfam" id="PF00067">
    <property type="entry name" value="p450"/>
    <property type="match status" value="1"/>
</dbReference>
<dbReference type="PANTHER" id="PTHR24305:SF190">
    <property type="entry name" value="P450, PUTATIVE (EUROFUNG)-RELATED"/>
    <property type="match status" value="1"/>
</dbReference>
<evidence type="ECO:0000256" key="8">
    <source>
        <dbReference type="PIRSR" id="PIRSR602403-1"/>
    </source>
</evidence>
<evidence type="ECO:0008006" key="13">
    <source>
        <dbReference type="Google" id="ProtNLM"/>
    </source>
</evidence>
<dbReference type="PRINTS" id="PR00385">
    <property type="entry name" value="P450"/>
</dbReference>
<keyword evidence="7 9" id="KW-0503">Monooxygenase</keyword>
<comment type="similarity">
    <text evidence="2 9">Belongs to the cytochrome P450 family.</text>
</comment>
<comment type="cofactor">
    <cofactor evidence="1 8">
        <name>heme</name>
        <dbReference type="ChEBI" id="CHEBI:30413"/>
    </cofactor>
</comment>
<dbReference type="Gene3D" id="1.10.630.10">
    <property type="entry name" value="Cytochrome P450"/>
    <property type="match status" value="1"/>
</dbReference>
<dbReference type="InterPro" id="IPR017972">
    <property type="entry name" value="Cyt_P450_CS"/>
</dbReference>